<dbReference type="PANTHER" id="PTHR40032:SF1">
    <property type="entry name" value="EXPORTED PROTEIN"/>
    <property type="match status" value="1"/>
</dbReference>
<dbReference type="RefSeq" id="WP_035381223.1">
    <property type="nucleotide sequence ID" value="NZ_AZQP01000048.1"/>
</dbReference>
<dbReference type="EMBL" id="AZQP01000048">
    <property type="protein sequence ID" value="EYE87569.1"/>
    <property type="molecule type" value="Genomic_DNA"/>
</dbReference>
<reference evidence="2 3" key="1">
    <citation type="journal article" date="2014" name="Genome Announc.">
        <title>Draft Genome Sequence of Fervidicella metallireducens Strain AeBT, an Iron-Reducing Thermoanaerobe from the Great Artesian Basin.</title>
        <authorList>
            <person name="Patel B.K."/>
        </authorList>
    </citation>
    <scope>NUCLEOTIDE SEQUENCE [LARGE SCALE GENOMIC DNA]</scope>
    <source>
        <strain evidence="2 3">AeB</strain>
    </source>
</reference>
<sequence>MKKFKIFPILLSLILITFSLNFVHAGQISKLEKDKNSIQKTIETFITESWNITTDEVQRQKQTQDICKDIKLKNNIEKRLMGFKNLEKTDNIKYTKNDVKFNFYDIIVNENTAKVKVDYIITINYKISEKEQTPTKVYNLHDIELKKLDGIWVIISNKDLSMPDNAPELPSVTSQDIKLENDTAFTTLLPTYNRTAAVNYACTYVFNPNSTYRNMGTSGSGGDCTNFASQIIKSGGWPHDTDGSGGLDRWFYMS</sequence>
<evidence type="ECO:0000313" key="2">
    <source>
        <dbReference type="EMBL" id="EYE87569.1"/>
    </source>
</evidence>
<dbReference type="InterPro" id="IPR024301">
    <property type="entry name" value="Amidase_6"/>
</dbReference>
<feature type="domain" description="Putative amidase" evidence="1">
    <location>
        <begin position="192"/>
        <end position="253"/>
    </location>
</feature>
<gene>
    <name evidence="2" type="ORF">Q428_12570</name>
</gene>
<dbReference type="PANTHER" id="PTHR40032">
    <property type="entry name" value="EXPORTED PROTEIN-RELATED"/>
    <property type="match status" value="1"/>
</dbReference>
<name>A0A017RT18_9CLOT</name>
<evidence type="ECO:0000313" key="3">
    <source>
        <dbReference type="Proteomes" id="UP000019681"/>
    </source>
</evidence>
<protein>
    <recommendedName>
        <fullName evidence="1">Putative amidase domain-containing protein</fullName>
    </recommendedName>
</protein>
<organism evidence="2 3">
    <name type="scientific">Fervidicella metallireducens AeB</name>
    <dbReference type="NCBI Taxonomy" id="1403537"/>
    <lineage>
        <taxon>Bacteria</taxon>
        <taxon>Bacillati</taxon>
        <taxon>Bacillota</taxon>
        <taxon>Clostridia</taxon>
        <taxon>Eubacteriales</taxon>
        <taxon>Clostridiaceae</taxon>
        <taxon>Fervidicella</taxon>
    </lineage>
</organism>
<comment type="caution">
    <text evidence="2">The sequence shown here is derived from an EMBL/GenBank/DDBJ whole genome shotgun (WGS) entry which is preliminary data.</text>
</comment>
<dbReference type="OrthoDB" id="9812429at2"/>
<dbReference type="Pfam" id="PF12671">
    <property type="entry name" value="Amidase_6"/>
    <property type="match status" value="1"/>
</dbReference>
<evidence type="ECO:0000259" key="1">
    <source>
        <dbReference type="Pfam" id="PF12671"/>
    </source>
</evidence>
<dbReference type="AlphaFoldDB" id="A0A017RT18"/>
<accession>A0A017RT18</accession>
<keyword evidence="3" id="KW-1185">Reference proteome</keyword>
<dbReference type="Proteomes" id="UP000019681">
    <property type="component" value="Unassembled WGS sequence"/>
</dbReference>
<proteinExistence type="predicted"/>